<dbReference type="AlphaFoldDB" id="A0A0A8UVJ4"/>
<dbReference type="PATRIC" id="fig|449.7.peg.1092"/>
<proteinExistence type="predicted"/>
<organism evidence="1 2">
    <name type="scientific">Legionella hackeliae</name>
    <dbReference type="NCBI Taxonomy" id="449"/>
    <lineage>
        <taxon>Bacteria</taxon>
        <taxon>Pseudomonadati</taxon>
        <taxon>Pseudomonadota</taxon>
        <taxon>Gammaproteobacteria</taxon>
        <taxon>Legionellales</taxon>
        <taxon>Legionellaceae</taxon>
        <taxon>Legionella</taxon>
    </lineage>
</organism>
<dbReference type="HOGENOM" id="CLU_1693306_0_0_6"/>
<dbReference type="STRING" id="449.LHA_2523"/>
<gene>
    <name evidence="1" type="ORF">LHA_2523</name>
</gene>
<dbReference type="EMBL" id="LN681225">
    <property type="protein sequence ID" value="CEK11531.1"/>
    <property type="molecule type" value="Genomic_DNA"/>
</dbReference>
<keyword evidence="2" id="KW-1185">Reference proteome</keyword>
<dbReference type="Proteomes" id="UP000032803">
    <property type="component" value="Chromosome I"/>
</dbReference>
<name>A0A0A8UVJ4_LEGHA</name>
<evidence type="ECO:0000313" key="1">
    <source>
        <dbReference type="EMBL" id="CEK11531.1"/>
    </source>
</evidence>
<accession>A0A0A8UVJ4</accession>
<evidence type="ECO:0000313" key="2">
    <source>
        <dbReference type="Proteomes" id="UP000032803"/>
    </source>
</evidence>
<protein>
    <submittedName>
        <fullName evidence="1">Uncharacterized protein</fullName>
    </submittedName>
</protein>
<dbReference type="KEGG" id="lha:LHA_2523"/>
<reference evidence="2" key="1">
    <citation type="submission" date="2014-09" db="EMBL/GenBank/DDBJ databases">
        <authorList>
            <person name="Gomez-Valero L."/>
        </authorList>
    </citation>
    <scope>NUCLEOTIDE SEQUENCE [LARGE SCALE GENOMIC DNA]</scope>
    <source>
        <strain evidence="2">ATCC35250</strain>
    </source>
</reference>
<sequence>MMRQLKQRLFFARASSSKIDSDLFFEPDYLLLRQVMKITNRDIVQANRNVYKRNCKARYNSKEEKIFTMSSAAGLLLFWNPYVPEEGSFTRGNKQIGLPVEIGQLIGSYLSRCDAAVVVQVCLCAFKSAIAAKEVYVKAHGQSYQEESYTPLVFF</sequence>